<feature type="transmembrane region" description="Helical" evidence="7">
    <location>
        <begin position="355"/>
        <end position="377"/>
    </location>
</feature>
<comment type="subcellular location">
    <subcellularLocation>
        <location evidence="1">Cell membrane</location>
        <topology evidence="1">Multi-pass membrane protein</topology>
    </subcellularLocation>
</comment>
<evidence type="ECO:0000256" key="3">
    <source>
        <dbReference type="ARBA" id="ARBA00022475"/>
    </source>
</evidence>
<feature type="transmembrane region" description="Helical" evidence="7">
    <location>
        <begin position="179"/>
        <end position="200"/>
    </location>
</feature>
<organism evidence="9 10">
    <name type="scientific">Hymenobacter nivis</name>
    <dbReference type="NCBI Taxonomy" id="1850093"/>
    <lineage>
        <taxon>Bacteria</taxon>
        <taxon>Pseudomonadati</taxon>
        <taxon>Bacteroidota</taxon>
        <taxon>Cytophagia</taxon>
        <taxon>Cytophagales</taxon>
        <taxon>Hymenobacteraceae</taxon>
        <taxon>Hymenobacter</taxon>
    </lineage>
</organism>
<dbReference type="InterPro" id="IPR010290">
    <property type="entry name" value="TM_effector"/>
</dbReference>
<comment type="caution">
    <text evidence="9">The sequence shown here is derived from an EMBL/GenBank/DDBJ whole genome shotgun (WGS) entry which is preliminary data.</text>
</comment>
<dbReference type="Gene3D" id="1.20.1250.20">
    <property type="entry name" value="MFS general substrate transporter like domains"/>
    <property type="match status" value="1"/>
</dbReference>
<protein>
    <submittedName>
        <fullName evidence="9">MFS transporter</fullName>
    </submittedName>
</protein>
<gene>
    <name evidence="9" type="ORF">EAH73_13990</name>
</gene>
<name>A0A502GUK2_9BACT</name>
<keyword evidence="4 7" id="KW-0812">Transmembrane</keyword>
<dbReference type="Proteomes" id="UP000317646">
    <property type="component" value="Unassembled WGS sequence"/>
</dbReference>
<dbReference type="CDD" id="cd06173">
    <property type="entry name" value="MFS_MefA_like"/>
    <property type="match status" value="1"/>
</dbReference>
<evidence type="ECO:0000256" key="5">
    <source>
        <dbReference type="ARBA" id="ARBA00022989"/>
    </source>
</evidence>
<keyword evidence="10" id="KW-1185">Reference proteome</keyword>
<feature type="transmembrane region" description="Helical" evidence="7">
    <location>
        <begin position="446"/>
        <end position="465"/>
    </location>
</feature>
<feature type="transmembrane region" description="Helical" evidence="7">
    <location>
        <begin position="322"/>
        <end position="343"/>
    </location>
</feature>
<evidence type="ECO:0000256" key="7">
    <source>
        <dbReference type="SAM" id="Phobius"/>
    </source>
</evidence>
<dbReference type="PROSITE" id="PS50850">
    <property type="entry name" value="MFS"/>
    <property type="match status" value="1"/>
</dbReference>
<evidence type="ECO:0000313" key="10">
    <source>
        <dbReference type="Proteomes" id="UP000317646"/>
    </source>
</evidence>
<evidence type="ECO:0000256" key="4">
    <source>
        <dbReference type="ARBA" id="ARBA00022692"/>
    </source>
</evidence>
<evidence type="ECO:0000256" key="1">
    <source>
        <dbReference type="ARBA" id="ARBA00004651"/>
    </source>
</evidence>
<dbReference type="InterPro" id="IPR036259">
    <property type="entry name" value="MFS_trans_sf"/>
</dbReference>
<evidence type="ECO:0000313" key="9">
    <source>
        <dbReference type="EMBL" id="TPG65564.1"/>
    </source>
</evidence>
<dbReference type="GO" id="GO:0022857">
    <property type="term" value="F:transmembrane transporter activity"/>
    <property type="evidence" value="ECO:0007669"/>
    <property type="project" value="InterPro"/>
</dbReference>
<evidence type="ECO:0000256" key="2">
    <source>
        <dbReference type="ARBA" id="ARBA00022448"/>
    </source>
</evidence>
<feature type="transmembrane region" description="Helical" evidence="7">
    <location>
        <begin position="206"/>
        <end position="226"/>
    </location>
</feature>
<keyword evidence="6 7" id="KW-0472">Membrane</keyword>
<sequence>MVIYLIIKQMPPCVPWAGGPWGPRPVRPGRPRKQGWPRCCALKYYTAWFSPNQFFAGLLFPKYRPQGPGRGRGAPRGPQIRKLVRAVPSPMTPISTPAPAARATMWSPLAYHVFRAVWIASLASNVGTWMQNVAGVWLVTTLTTSALLVALMQTATSLPAFLLSLPSGALADLIDRRKLLLGTQGFMAVVATILGALTLAHEVSAFGVLGFTFLLGMGSALNGPVWQTVTTELVPRPVLPFAITLNGVSNNIARAIGPALGGVVIAYYSPGWVFMLNGVSFLGTFAVIYFWKRDAEESQGPAEHFLGALRAGMRYVHYAPPIHAVLVRVFAFGFGASAMWALLSVVVARKLHLSAGHYGIMLSWLGAGAVAGAFLMGRAGQRISLNRRVLLGGLAFVGTNLSLAFIENTAILGPIMFVSGTAWLMAMTSFSTTVQLNVPKWVQARVISIYMLLFQAGMSLGSLAWGELADYFSPQVALCVAAAWMAASALLALPYPLQAADNLNLDPAEPWLDPPMADGPADPDDGPVVVMITYRIDPADWAAFQPVVGRLSRLRLRDGALRAGVFADLADPGRITEFFTVATWGEHLRQHHRFTRDDQAVEEQVRQYHRGPEPPHVAHFLAFPTAINVPVEVAAPYPNVELTH</sequence>
<dbReference type="EMBL" id="RCYZ01000005">
    <property type="protein sequence ID" value="TPG65564.1"/>
    <property type="molecule type" value="Genomic_DNA"/>
</dbReference>
<keyword evidence="3" id="KW-1003">Cell membrane</keyword>
<proteinExistence type="predicted"/>
<keyword evidence="5 7" id="KW-1133">Transmembrane helix</keyword>
<feature type="transmembrane region" description="Helical" evidence="7">
    <location>
        <begin position="471"/>
        <end position="493"/>
    </location>
</feature>
<keyword evidence="2" id="KW-0813">Transport</keyword>
<feature type="transmembrane region" description="Helical" evidence="7">
    <location>
        <begin position="136"/>
        <end position="158"/>
    </location>
</feature>
<feature type="transmembrane region" description="Helical" evidence="7">
    <location>
        <begin position="389"/>
        <end position="406"/>
    </location>
</feature>
<evidence type="ECO:0000259" key="8">
    <source>
        <dbReference type="PROSITE" id="PS50850"/>
    </source>
</evidence>
<dbReference type="GO" id="GO:0005886">
    <property type="term" value="C:plasma membrane"/>
    <property type="evidence" value="ECO:0007669"/>
    <property type="project" value="UniProtKB-SubCell"/>
</dbReference>
<accession>A0A502GUK2</accession>
<dbReference type="Pfam" id="PF05977">
    <property type="entry name" value="MFS_3"/>
    <property type="match status" value="1"/>
</dbReference>
<feature type="transmembrane region" description="Helical" evidence="7">
    <location>
        <begin position="272"/>
        <end position="291"/>
    </location>
</feature>
<reference evidence="9 10" key="1">
    <citation type="journal article" date="2019" name="Environ. Microbiol.">
        <title>Species interactions and distinct microbial communities in high Arctic permafrost affected cryosols are associated with the CH4 and CO2 gas fluxes.</title>
        <authorList>
            <person name="Altshuler I."/>
            <person name="Hamel J."/>
            <person name="Turney S."/>
            <person name="Magnuson E."/>
            <person name="Levesque R."/>
            <person name="Greer C."/>
            <person name="Whyte L.G."/>
        </authorList>
    </citation>
    <scope>NUCLEOTIDE SEQUENCE [LARGE SCALE GENOMIC DNA]</scope>
    <source>
        <strain evidence="9 10">S9.2P</strain>
    </source>
</reference>
<feature type="transmembrane region" description="Helical" evidence="7">
    <location>
        <begin position="412"/>
        <end position="434"/>
    </location>
</feature>
<feature type="domain" description="Major facilitator superfamily (MFS) profile" evidence="8">
    <location>
        <begin position="113"/>
        <end position="500"/>
    </location>
</feature>
<dbReference type="PANTHER" id="PTHR23513">
    <property type="entry name" value="INTEGRAL MEMBRANE EFFLUX PROTEIN-RELATED"/>
    <property type="match status" value="1"/>
</dbReference>
<dbReference type="PANTHER" id="PTHR23513:SF11">
    <property type="entry name" value="STAPHYLOFERRIN A TRANSPORTER"/>
    <property type="match status" value="1"/>
</dbReference>
<dbReference type="InterPro" id="IPR020846">
    <property type="entry name" value="MFS_dom"/>
</dbReference>
<dbReference type="AlphaFoldDB" id="A0A502GUK2"/>
<evidence type="ECO:0000256" key="6">
    <source>
        <dbReference type="ARBA" id="ARBA00023136"/>
    </source>
</evidence>
<dbReference type="SUPFAM" id="SSF103473">
    <property type="entry name" value="MFS general substrate transporter"/>
    <property type="match status" value="1"/>
</dbReference>